<name>A0AAV9C3S8_ACOCL</name>
<dbReference type="Proteomes" id="UP001180020">
    <property type="component" value="Unassembled WGS sequence"/>
</dbReference>
<feature type="region of interest" description="Disordered" evidence="1">
    <location>
        <begin position="58"/>
        <end position="78"/>
    </location>
</feature>
<gene>
    <name evidence="2" type="ORF">QJS10_CPB21g01396</name>
</gene>
<reference evidence="2" key="2">
    <citation type="submission" date="2023-06" db="EMBL/GenBank/DDBJ databases">
        <authorList>
            <person name="Ma L."/>
            <person name="Liu K.-W."/>
            <person name="Li Z."/>
            <person name="Hsiao Y.-Y."/>
            <person name="Qi Y."/>
            <person name="Fu T."/>
            <person name="Tang G."/>
            <person name="Zhang D."/>
            <person name="Sun W.-H."/>
            <person name="Liu D.-K."/>
            <person name="Li Y."/>
            <person name="Chen G.-Z."/>
            <person name="Liu X.-D."/>
            <person name="Liao X.-Y."/>
            <person name="Jiang Y.-T."/>
            <person name="Yu X."/>
            <person name="Hao Y."/>
            <person name="Huang J."/>
            <person name="Zhao X.-W."/>
            <person name="Ke S."/>
            <person name="Chen Y.-Y."/>
            <person name="Wu W.-L."/>
            <person name="Hsu J.-L."/>
            <person name="Lin Y.-F."/>
            <person name="Huang M.-D."/>
            <person name="Li C.-Y."/>
            <person name="Huang L."/>
            <person name="Wang Z.-W."/>
            <person name="Zhao X."/>
            <person name="Zhong W.-Y."/>
            <person name="Peng D.-H."/>
            <person name="Ahmad S."/>
            <person name="Lan S."/>
            <person name="Zhang J.-S."/>
            <person name="Tsai W.-C."/>
            <person name="Van De Peer Y."/>
            <person name="Liu Z.-J."/>
        </authorList>
    </citation>
    <scope>NUCLEOTIDE SEQUENCE</scope>
    <source>
        <strain evidence="2">CP</strain>
        <tissue evidence="2">Leaves</tissue>
    </source>
</reference>
<accession>A0AAV9C3S8</accession>
<keyword evidence="3" id="KW-1185">Reference proteome</keyword>
<sequence length="78" mass="8830">MDDRDCFTYFDRLIRRSDVSRFVWWRSVFPIILESPHDRSRSDGCFIEEKSLLEEAMSGSDGGYGRGGGGYGGNPRGC</sequence>
<comment type="caution">
    <text evidence="2">The sequence shown here is derived from an EMBL/GenBank/DDBJ whole genome shotgun (WGS) entry which is preliminary data.</text>
</comment>
<evidence type="ECO:0008006" key="4">
    <source>
        <dbReference type="Google" id="ProtNLM"/>
    </source>
</evidence>
<dbReference type="EMBL" id="JAUJYO010000021">
    <property type="protein sequence ID" value="KAK1283355.1"/>
    <property type="molecule type" value="Genomic_DNA"/>
</dbReference>
<evidence type="ECO:0000313" key="2">
    <source>
        <dbReference type="EMBL" id="KAK1283355.1"/>
    </source>
</evidence>
<evidence type="ECO:0000256" key="1">
    <source>
        <dbReference type="SAM" id="MobiDB-lite"/>
    </source>
</evidence>
<proteinExistence type="predicted"/>
<reference evidence="2" key="1">
    <citation type="journal article" date="2023" name="Nat. Commun.">
        <title>Diploid and tetraploid genomes of Acorus and the evolution of monocots.</title>
        <authorList>
            <person name="Ma L."/>
            <person name="Liu K.W."/>
            <person name="Li Z."/>
            <person name="Hsiao Y.Y."/>
            <person name="Qi Y."/>
            <person name="Fu T."/>
            <person name="Tang G.D."/>
            <person name="Zhang D."/>
            <person name="Sun W.H."/>
            <person name="Liu D.K."/>
            <person name="Li Y."/>
            <person name="Chen G.Z."/>
            <person name="Liu X.D."/>
            <person name="Liao X.Y."/>
            <person name="Jiang Y.T."/>
            <person name="Yu X."/>
            <person name="Hao Y."/>
            <person name="Huang J."/>
            <person name="Zhao X.W."/>
            <person name="Ke S."/>
            <person name="Chen Y.Y."/>
            <person name="Wu W.L."/>
            <person name="Hsu J.L."/>
            <person name="Lin Y.F."/>
            <person name="Huang M.D."/>
            <person name="Li C.Y."/>
            <person name="Huang L."/>
            <person name="Wang Z.W."/>
            <person name="Zhao X."/>
            <person name="Zhong W.Y."/>
            <person name="Peng D.H."/>
            <person name="Ahmad S."/>
            <person name="Lan S."/>
            <person name="Zhang J.S."/>
            <person name="Tsai W.C."/>
            <person name="Van de Peer Y."/>
            <person name="Liu Z.J."/>
        </authorList>
    </citation>
    <scope>NUCLEOTIDE SEQUENCE</scope>
    <source>
        <strain evidence="2">CP</strain>
    </source>
</reference>
<dbReference type="AlphaFoldDB" id="A0AAV9C3S8"/>
<evidence type="ECO:0000313" key="3">
    <source>
        <dbReference type="Proteomes" id="UP001180020"/>
    </source>
</evidence>
<protein>
    <recommendedName>
        <fullName evidence="4">Glycine-rich protein</fullName>
    </recommendedName>
</protein>
<feature type="compositionally biased region" description="Gly residues" evidence="1">
    <location>
        <begin position="60"/>
        <end position="78"/>
    </location>
</feature>
<organism evidence="2 3">
    <name type="scientific">Acorus calamus</name>
    <name type="common">Sweet flag</name>
    <dbReference type="NCBI Taxonomy" id="4465"/>
    <lineage>
        <taxon>Eukaryota</taxon>
        <taxon>Viridiplantae</taxon>
        <taxon>Streptophyta</taxon>
        <taxon>Embryophyta</taxon>
        <taxon>Tracheophyta</taxon>
        <taxon>Spermatophyta</taxon>
        <taxon>Magnoliopsida</taxon>
        <taxon>Liliopsida</taxon>
        <taxon>Acoraceae</taxon>
        <taxon>Acorus</taxon>
    </lineage>
</organism>